<feature type="domain" description="Glycosyl transferase family 1" evidence="3">
    <location>
        <begin position="201"/>
        <end position="337"/>
    </location>
</feature>
<dbReference type="EMBL" id="JAAXKZ010000035">
    <property type="protein sequence ID" value="NMH92285.1"/>
    <property type="molecule type" value="Genomic_DNA"/>
</dbReference>
<accession>A0A848DIA1</accession>
<evidence type="ECO:0000259" key="4">
    <source>
        <dbReference type="Pfam" id="PF13439"/>
    </source>
</evidence>
<evidence type="ECO:0000256" key="2">
    <source>
        <dbReference type="ARBA" id="ARBA00022679"/>
    </source>
</evidence>
<evidence type="ECO:0000259" key="3">
    <source>
        <dbReference type="Pfam" id="PF00534"/>
    </source>
</evidence>
<protein>
    <submittedName>
        <fullName evidence="5">Glycosyltransferase family 4 protein</fullName>
    </submittedName>
</protein>
<reference evidence="5 6" key="1">
    <citation type="submission" date="2020-04" db="EMBL/GenBank/DDBJ databases">
        <authorList>
            <person name="Klaysubun C."/>
            <person name="Duangmal K."/>
            <person name="Lipun K."/>
        </authorList>
    </citation>
    <scope>NUCLEOTIDE SEQUENCE [LARGE SCALE GENOMIC DNA]</scope>
    <source>
        <strain evidence="5 6">DSM 45300</strain>
    </source>
</reference>
<dbReference type="Pfam" id="PF13439">
    <property type="entry name" value="Glyco_transf_4"/>
    <property type="match status" value="1"/>
</dbReference>
<dbReference type="Gene3D" id="3.40.50.2000">
    <property type="entry name" value="Glycogen Phosphorylase B"/>
    <property type="match status" value="2"/>
</dbReference>
<dbReference type="AlphaFoldDB" id="A0A848DIA1"/>
<dbReference type="InterPro" id="IPR001296">
    <property type="entry name" value="Glyco_trans_1"/>
</dbReference>
<keyword evidence="6" id="KW-1185">Reference proteome</keyword>
<dbReference type="InterPro" id="IPR028098">
    <property type="entry name" value="Glyco_trans_4-like_N"/>
</dbReference>
<evidence type="ECO:0000313" key="6">
    <source>
        <dbReference type="Proteomes" id="UP000586918"/>
    </source>
</evidence>
<name>A0A848DIA1_9PSEU</name>
<dbReference type="PANTHER" id="PTHR12526:SF595">
    <property type="entry name" value="BLL5217 PROTEIN"/>
    <property type="match status" value="1"/>
</dbReference>
<evidence type="ECO:0000256" key="1">
    <source>
        <dbReference type="ARBA" id="ARBA00022676"/>
    </source>
</evidence>
<gene>
    <name evidence="5" type="ORF">HF519_12025</name>
</gene>
<evidence type="ECO:0000313" key="5">
    <source>
        <dbReference type="EMBL" id="NMH92285.1"/>
    </source>
</evidence>
<dbReference type="Pfam" id="PF00534">
    <property type="entry name" value="Glycos_transf_1"/>
    <property type="match status" value="1"/>
</dbReference>
<proteinExistence type="predicted"/>
<keyword evidence="2 5" id="KW-0808">Transferase</keyword>
<sequence>MRALPDATVSRPLRIAVVASARYPIRQPFPGGLEAHTWQLAHQLRGRGHRVQVFAGPGSDVGLGVRELPIRPPISDRARRDVSMPPESFLSEHHAYLTLMLELADNTEGYDLVHNNSLHYLPVAMAPSLPMPVVTTLHTPPTPWLESAVRARPSCPVQFAAVSRFTAAQWSESVPGARVVHNGVDTAFWMPGPGGGVPVWSGRIVAEKGPEDAILAARRAGTGLRLAGPIPDADYFRERVEPLLGDGVDHVGHLDHGELVELVGSAAVAVVSPCWDEPYGLVVAEALACGTPVAGYARGALPELLDSRCGVLAAPGDIDGLAVAITAAARLDRGEARRRAERVCSIEAMVDGYEDLYLDLAV</sequence>
<dbReference type="PANTHER" id="PTHR12526">
    <property type="entry name" value="GLYCOSYLTRANSFERASE"/>
    <property type="match status" value="1"/>
</dbReference>
<feature type="domain" description="Glycosyltransferase subfamily 4-like N-terminal" evidence="4">
    <location>
        <begin position="30"/>
        <end position="187"/>
    </location>
</feature>
<comment type="caution">
    <text evidence="5">The sequence shown here is derived from an EMBL/GenBank/DDBJ whole genome shotgun (WGS) entry which is preliminary data.</text>
</comment>
<dbReference type="GO" id="GO:0016757">
    <property type="term" value="F:glycosyltransferase activity"/>
    <property type="evidence" value="ECO:0007669"/>
    <property type="project" value="UniProtKB-KW"/>
</dbReference>
<keyword evidence="1" id="KW-0328">Glycosyltransferase</keyword>
<dbReference type="SUPFAM" id="SSF53756">
    <property type="entry name" value="UDP-Glycosyltransferase/glycogen phosphorylase"/>
    <property type="match status" value="1"/>
</dbReference>
<organism evidence="5 6">
    <name type="scientific">Pseudonocardia bannensis</name>
    <dbReference type="NCBI Taxonomy" id="630973"/>
    <lineage>
        <taxon>Bacteria</taxon>
        <taxon>Bacillati</taxon>
        <taxon>Actinomycetota</taxon>
        <taxon>Actinomycetes</taxon>
        <taxon>Pseudonocardiales</taxon>
        <taxon>Pseudonocardiaceae</taxon>
        <taxon>Pseudonocardia</taxon>
    </lineage>
</organism>
<dbReference type="Proteomes" id="UP000586918">
    <property type="component" value="Unassembled WGS sequence"/>
</dbReference>